<comment type="caution">
    <text evidence="1">Lacks conserved residue(s) required for the propagation of feature annotation.</text>
</comment>
<dbReference type="Pfam" id="PF01230">
    <property type="entry name" value="HIT"/>
    <property type="match status" value="1"/>
</dbReference>
<gene>
    <name evidence="3" type="ORF">Lpp77_04949</name>
</gene>
<name>A0A8E0MBD6_LACPA</name>
<feature type="domain" description="HIT" evidence="2">
    <location>
        <begin position="6"/>
        <end position="107"/>
    </location>
</feature>
<dbReference type="AlphaFoldDB" id="A0A8E0MBD6"/>
<dbReference type="EMBL" id="ANJX01000147">
    <property type="protein sequence ID" value="EPC55508.1"/>
    <property type="molecule type" value="Genomic_DNA"/>
</dbReference>
<accession>A0A8E0MBD6</accession>
<dbReference type="InterPro" id="IPR036265">
    <property type="entry name" value="HIT-like_sf"/>
</dbReference>
<sequence length="162" mass="18535">MWQDNRIQAAIDGTNPMVMAELPGGFAVFGDVQFLPGYCVLLPKQNITDLNHLEEPARTLFLQSMAQLGDAVLAACHPVRVNYDILGNTDNFLHAHVFPRYKTESAERLAKPVWLYTPDHWHDPQYQYNPAKHDAIRQKSLSFFCHKRPIRLVRVIPNCLVV</sequence>
<evidence type="ECO:0000259" key="2">
    <source>
        <dbReference type="PROSITE" id="PS51084"/>
    </source>
</evidence>
<evidence type="ECO:0000313" key="4">
    <source>
        <dbReference type="Proteomes" id="UP000014249"/>
    </source>
</evidence>
<comment type="caution">
    <text evidence="3">The sequence shown here is derived from an EMBL/GenBank/DDBJ whole genome shotgun (WGS) entry which is preliminary data.</text>
</comment>
<dbReference type="InterPro" id="IPR011146">
    <property type="entry name" value="HIT-like"/>
</dbReference>
<reference evidence="3 4" key="1">
    <citation type="journal article" date="2013" name="PLoS ONE">
        <title>Lactobacillus paracasei comparative genomics: towards species pan-genome definition and exploitation of diversity.</title>
        <authorList>
            <person name="Smokvina T."/>
            <person name="Wels M."/>
            <person name="Polka J."/>
            <person name="Chervaux C."/>
            <person name="Brisse S."/>
            <person name="Boekhorst J."/>
            <person name="van Hylckama Vlieg J.E."/>
            <person name="Siezen R.J."/>
        </authorList>
    </citation>
    <scope>NUCLEOTIDE SEQUENCE [LARGE SCALE GENOMIC DNA]</scope>
    <source>
        <strain evidence="3 4">CNCM I-4270</strain>
    </source>
</reference>
<organism evidence="3 4">
    <name type="scientific">Lacticaseibacillus paracasei subsp. paracasei CNCM I-4270</name>
    <dbReference type="NCBI Taxonomy" id="1256202"/>
    <lineage>
        <taxon>Bacteria</taxon>
        <taxon>Bacillati</taxon>
        <taxon>Bacillota</taxon>
        <taxon>Bacilli</taxon>
        <taxon>Lactobacillales</taxon>
        <taxon>Lactobacillaceae</taxon>
        <taxon>Lacticaseibacillus</taxon>
    </lineage>
</organism>
<dbReference type="PROSITE" id="PS51084">
    <property type="entry name" value="HIT_2"/>
    <property type="match status" value="1"/>
</dbReference>
<dbReference type="GO" id="GO:0003824">
    <property type="term" value="F:catalytic activity"/>
    <property type="evidence" value="ECO:0007669"/>
    <property type="project" value="InterPro"/>
</dbReference>
<proteinExistence type="predicted"/>
<dbReference type="Proteomes" id="UP000014249">
    <property type="component" value="Unassembled WGS sequence"/>
</dbReference>
<evidence type="ECO:0000256" key="1">
    <source>
        <dbReference type="PROSITE-ProRule" id="PRU00464"/>
    </source>
</evidence>
<dbReference type="SUPFAM" id="SSF54197">
    <property type="entry name" value="HIT-like"/>
    <property type="match status" value="1"/>
</dbReference>
<evidence type="ECO:0000313" key="3">
    <source>
        <dbReference type="EMBL" id="EPC55508.1"/>
    </source>
</evidence>
<protein>
    <recommendedName>
        <fullName evidence="2">HIT domain-containing protein</fullName>
    </recommendedName>
</protein>
<dbReference type="Gene3D" id="3.30.428.10">
    <property type="entry name" value="HIT-like"/>
    <property type="match status" value="1"/>
</dbReference>